<feature type="transmembrane region" description="Helical" evidence="1">
    <location>
        <begin position="280"/>
        <end position="301"/>
    </location>
</feature>
<accession>D6STW0</accession>
<feature type="transmembrane region" description="Helical" evidence="1">
    <location>
        <begin position="20"/>
        <end position="47"/>
    </location>
</feature>
<dbReference type="RefSeq" id="WP_008871475.1">
    <property type="nucleotide sequence ID" value="NZ_ACJN02000003.1"/>
</dbReference>
<dbReference type="OrthoDB" id="9810382at2"/>
<feature type="transmembrane region" description="Helical" evidence="1">
    <location>
        <begin position="220"/>
        <end position="240"/>
    </location>
</feature>
<feature type="transmembrane region" description="Helical" evidence="1">
    <location>
        <begin position="186"/>
        <end position="208"/>
    </location>
</feature>
<protein>
    <submittedName>
        <fullName evidence="2">Uncharacterized protein</fullName>
    </submittedName>
</protein>
<dbReference type="Proteomes" id="UP000005496">
    <property type="component" value="Unassembled WGS sequence"/>
</dbReference>
<evidence type="ECO:0000313" key="3">
    <source>
        <dbReference type="Proteomes" id="UP000005496"/>
    </source>
</evidence>
<dbReference type="AlphaFoldDB" id="D6STW0"/>
<feature type="transmembrane region" description="Helical" evidence="1">
    <location>
        <begin position="133"/>
        <end position="151"/>
    </location>
</feature>
<keyword evidence="1" id="KW-0472">Membrane</keyword>
<sequence>MDPSALIPVSDTIPTEWGWFYFFLLLTFIMHLLLMNSMLGMGIMALVKHIKSGDKHCPVCKDISLKLPYTIAFTINFGVAPFLFLQVLYSQFIYTSSVLMGMYWLPVIALLLIFYYSAYIYDFKYDSLSRLKLLFLAVTVIFGLIIAFLFTNNMTLMLNPEKWTGYFENRSGTMLNLGDPTLIPRYLHFVLASIAVGGLATAIIWRFKKDPRATEYIREGLSWFSYATLVQVAVGVWFLISLPTDIMLLFMGGSALHTAIFLVALAGAGFSLFFGFKEMLWPTTAALLGTVVFMVLVRDLVRQAYLAPYFHPRDLEVVPQYSPLYFFIVFLVLGLAVVFYMLKLAFEAKREA</sequence>
<feature type="transmembrane region" description="Helical" evidence="1">
    <location>
        <begin position="246"/>
        <end position="273"/>
    </location>
</feature>
<feature type="transmembrane region" description="Helical" evidence="1">
    <location>
        <begin position="67"/>
        <end position="89"/>
    </location>
</feature>
<evidence type="ECO:0000313" key="2">
    <source>
        <dbReference type="EMBL" id="EFI34126.1"/>
    </source>
</evidence>
<organism evidence="2 3">
    <name type="scientific">Desulfonatronospira thiodismutans ASO3-1</name>
    <dbReference type="NCBI Taxonomy" id="555779"/>
    <lineage>
        <taxon>Bacteria</taxon>
        <taxon>Pseudomonadati</taxon>
        <taxon>Thermodesulfobacteriota</taxon>
        <taxon>Desulfovibrionia</taxon>
        <taxon>Desulfovibrionales</taxon>
        <taxon>Desulfonatronovibrionaceae</taxon>
        <taxon>Desulfonatronospira</taxon>
    </lineage>
</organism>
<feature type="transmembrane region" description="Helical" evidence="1">
    <location>
        <begin position="101"/>
        <end position="121"/>
    </location>
</feature>
<keyword evidence="1" id="KW-0812">Transmembrane</keyword>
<dbReference type="eggNOG" id="COG1271">
    <property type="taxonomic scope" value="Bacteria"/>
</dbReference>
<reference evidence="2" key="1">
    <citation type="submission" date="2010-05" db="EMBL/GenBank/DDBJ databases">
        <title>The draft genome of Desulfonatronospira thiodismutans ASO3-1.</title>
        <authorList>
            <consortium name="US DOE Joint Genome Institute (JGI-PGF)"/>
            <person name="Lucas S."/>
            <person name="Copeland A."/>
            <person name="Lapidus A."/>
            <person name="Cheng J.-F."/>
            <person name="Bruce D."/>
            <person name="Goodwin L."/>
            <person name="Pitluck S."/>
            <person name="Chertkov O."/>
            <person name="Brettin T."/>
            <person name="Detter J.C."/>
            <person name="Han C."/>
            <person name="Land M.L."/>
            <person name="Hauser L."/>
            <person name="Kyrpides N."/>
            <person name="Mikhailova N."/>
            <person name="Muyzer G."/>
            <person name="Woyke T."/>
        </authorList>
    </citation>
    <scope>NUCLEOTIDE SEQUENCE [LARGE SCALE GENOMIC DNA]</scope>
    <source>
        <strain evidence="2">ASO3-1</strain>
    </source>
</reference>
<gene>
    <name evidence="2" type="ORF">Dthio_PD1468</name>
</gene>
<evidence type="ECO:0000256" key="1">
    <source>
        <dbReference type="SAM" id="Phobius"/>
    </source>
</evidence>
<feature type="transmembrane region" description="Helical" evidence="1">
    <location>
        <begin position="321"/>
        <end position="342"/>
    </location>
</feature>
<comment type="caution">
    <text evidence="2">The sequence shown here is derived from an EMBL/GenBank/DDBJ whole genome shotgun (WGS) entry which is preliminary data.</text>
</comment>
<keyword evidence="1" id="KW-1133">Transmembrane helix</keyword>
<name>D6STW0_9BACT</name>
<dbReference type="EMBL" id="ACJN02000003">
    <property type="protein sequence ID" value="EFI34126.1"/>
    <property type="molecule type" value="Genomic_DNA"/>
</dbReference>
<proteinExistence type="predicted"/>
<keyword evidence="3" id="KW-1185">Reference proteome</keyword>